<gene>
    <name evidence="10" type="ORF">SAMN05421771_2675</name>
</gene>
<feature type="transmembrane region" description="Helical" evidence="9">
    <location>
        <begin position="463"/>
        <end position="482"/>
    </location>
</feature>
<dbReference type="Gene3D" id="3.30.70.1320">
    <property type="entry name" value="Multidrug efflux transporter AcrB pore domain like"/>
    <property type="match status" value="1"/>
</dbReference>
<accession>A0A1I6MI24</accession>
<proteinExistence type="predicted"/>
<evidence type="ECO:0000313" key="11">
    <source>
        <dbReference type="Proteomes" id="UP000199024"/>
    </source>
</evidence>
<dbReference type="SUPFAM" id="SSF82866">
    <property type="entry name" value="Multidrug efflux transporter AcrB transmembrane domain"/>
    <property type="match status" value="2"/>
</dbReference>
<evidence type="ECO:0000256" key="7">
    <source>
        <dbReference type="ARBA" id="ARBA00023136"/>
    </source>
</evidence>
<evidence type="ECO:0000256" key="2">
    <source>
        <dbReference type="ARBA" id="ARBA00022448"/>
    </source>
</evidence>
<feature type="transmembrane region" description="Helical" evidence="9">
    <location>
        <begin position="1024"/>
        <end position="1045"/>
    </location>
</feature>
<sequence length="1107" mass="118527">MSPSRIFILKPIATILLMAAILILGLIAYTELPISALPEADYPTIQVLTFYPGASPQVMSSAVTAPLERQFGQVAGLTQMTSTSSDGSSVIVLQFSLNLNIDVAEQEVQAAINAANGYLPTDLPVPPVYSKSNPADAPILTLALTSDSIPLSQVEDLVDSRLAPKISQLNGVGLVTISGGQKPAVRIQANPVALSSYGIDMEDLRTALTNTTVNSAKGSFDGPAQNFQINANDQLLSSAGYRDVLVAYKNGNPVMLSDVARITDGIENNKLAAWKNRTPAVIVNIQRQPGANTIEVVDSIEKLLPKLKSGLPASVKLEVLTDRSNTIRASVKDVEFELALTIGLVILVIFVFLRSFTATIIPTVAVPLSLIGSFSVMHLLGYSLNNLTLMAFTISTGFVVDDAIVMIENISRYLEEGMNPLEAALKGAEQIGFTIISLTVSLIAVLIPLLFMGDIVGRLFREFAVTLSITILISAVVSLTLTPMMSSRLLRHTPDSEQNRFYRWTEDLFKRIIAAYGRSLKWVLQYETATLLVAASLLLLTVFQYIEIPKGFFPTQDTGIIQGITQAPESISFPAMSHKQQQLSDVILKDPAVASLSSFIGADGTNSTLNSGRIQINLKPLAERHITASEVIARLQKHVDQVPGIHLYLQPVQDLTVDDRVSRTQYQYTLEDPDSSELNVWTAKMVAEISRLPQVRDVVTDQQNNGVSMNLVIDRATASRLNITPDQIDSTLYDAFGQRQISTLYTQSNQYHVILEALPTFQTSPNSLSGIYFQGSNTSSSGSSSQSTSGRTSAASSGTVSTLSASTSTGLSASTPNSVLASSTQSSSSTQSGSSGSSSSSTASPTQATPVPLSAISSFTTGASPLTISHQGQFPVVTISFNVAPGYSLSQAVAAVSKTKEGLSMPTSIDGSFQGTAAAYTTIGRNEVFLILAALMAVYIVLGILYESFIHPITILSTLPSAGVGALLALRLFHQDLDVIAIIGIILLIGIVKKNGIMIVDFALDAERNHGMNAEEAIFQASLLRFRPIMMTTLCALFAGLPLAFGTGIGSELRRPLGIAMVGGLLVSQVLTLYTTPVIYVFFDRLAQRFARQPRVMLSKPATAEQL</sequence>
<evidence type="ECO:0000313" key="10">
    <source>
        <dbReference type="EMBL" id="SFS15258.1"/>
    </source>
</evidence>
<protein>
    <submittedName>
        <fullName evidence="10">Multidrug efflux pump</fullName>
    </submittedName>
</protein>
<feature type="transmembrane region" description="Helical" evidence="9">
    <location>
        <begin position="979"/>
        <end position="1004"/>
    </location>
</feature>
<dbReference type="GO" id="GO:0042910">
    <property type="term" value="F:xenobiotic transmembrane transporter activity"/>
    <property type="evidence" value="ECO:0007669"/>
    <property type="project" value="TreeGrafter"/>
</dbReference>
<evidence type="ECO:0000256" key="8">
    <source>
        <dbReference type="SAM" id="MobiDB-lite"/>
    </source>
</evidence>
<organism evidence="10 11">
    <name type="scientific">Granulicella pectinivorans</name>
    <dbReference type="NCBI Taxonomy" id="474950"/>
    <lineage>
        <taxon>Bacteria</taxon>
        <taxon>Pseudomonadati</taxon>
        <taxon>Acidobacteriota</taxon>
        <taxon>Terriglobia</taxon>
        <taxon>Terriglobales</taxon>
        <taxon>Acidobacteriaceae</taxon>
        <taxon>Granulicella</taxon>
    </lineage>
</organism>
<feature type="transmembrane region" description="Helical" evidence="9">
    <location>
        <begin position="336"/>
        <end position="353"/>
    </location>
</feature>
<dbReference type="AlphaFoldDB" id="A0A1I6MI24"/>
<name>A0A1I6MI24_9BACT</name>
<dbReference type="RefSeq" id="WP_089839577.1">
    <property type="nucleotide sequence ID" value="NZ_FOZL01000001.1"/>
</dbReference>
<dbReference type="PANTHER" id="PTHR32063:SF21">
    <property type="entry name" value="MULTIDRUG RESISTANCE PROTEIN MDTB"/>
    <property type="match status" value="1"/>
</dbReference>
<keyword evidence="3" id="KW-1003">Cell membrane</keyword>
<evidence type="ECO:0000256" key="3">
    <source>
        <dbReference type="ARBA" id="ARBA00022475"/>
    </source>
</evidence>
<dbReference type="FunFam" id="3.30.70.1430:FF:000001">
    <property type="entry name" value="Efflux pump membrane transporter"/>
    <property type="match status" value="1"/>
</dbReference>
<keyword evidence="11" id="KW-1185">Reference proteome</keyword>
<dbReference type="SUPFAM" id="SSF82714">
    <property type="entry name" value="Multidrug efflux transporter AcrB TolC docking domain, DN and DC subdomains"/>
    <property type="match status" value="2"/>
</dbReference>
<keyword evidence="4" id="KW-0997">Cell inner membrane</keyword>
<keyword evidence="2" id="KW-0813">Transport</keyword>
<keyword evidence="7 9" id="KW-0472">Membrane</keyword>
<comment type="subcellular location">
    <subcellularLocation>
        <location evidence="1">Cell inner membrane</location>
        <topology evidence="1">Multi-pass membrane protein</topology>
    </subcellularLocation>
</comment>
<dbReference type="Pfam" id="PF00873">
    <property type="entry name" value="ACR_tran"/>
    <property type="match status" value="2"/>
</dbReference>
<dbReference type="InterPro" id="IPR001036">
    <property type="entry name" value="Acrflvin-R"/>
</dbReference>
<feature type="region of interest" description="Disordered" evidence="8">
    <location>
        <begin position="776"/>
        <end position="849"/>
    </location>
</feature>
<feature type="transmembrane region" description="Helical" evidence="9">
    <location>
        <begin position="431"/>
        <end position="451"/>
    </location>
</feature>
<feature type="transmembrane region" description="Helical" evidence="9">
    <location>
        <begin position="7"/>
        <end position="29"/>
    </location>
</feature>
<feature type="transmembrane region" description="Helical" evidence="9">
    <location>
        <begin position="928"/>
        <end position="946"/>
    </location>
</feature>
<feature type="transmembrane region" description="Helical" evidence="9">
    <location>
        <begin position="528"/>
        <end position="546"/>
    </location>
</feature>
<dbReference type="OrthoDB" id="9757876at2"/>
<dbReference type="PANTHER" id="PTHR32063">
    <property type="match status" value="1"/>
</dbReference>
<dbReference type="PRINTS" id="PR00702">
    <property type="entry name" value="ACRIFLAVINRP"/>
</dbReference>
<dbReference type="Gene3D" id="3.30.2090.10">
    <property type="entry name" value="Multidrug efflux transporter AcrB TolC docking domain, DN and DC subdomains"/>
    <property type="match status" value="3"/>
</dbReference>
<feature type="transmembrane region" description="Helical" evidence="9">
    <location>
        <begin position="1057"/>
        <end position="1083"/>
    </location>
</feature>
<keyword evidence="5 9" id="KW-0812">Transmembrane</keyword>
<reference evidence="10 11" key="1">
    <citation type="submission" date="2016-10" db="EMBL/GenBank/DDBJ databases">
        <authorList>
            <person name="de Groot N.N."/>
        </authorList>
    </citation>
    <scope>NUCLEOTIDE SEQUENCE [LARGE SCALE GENOMIC DNA]</scope>
    <source>
        <strain evidence="10 11">DSM 21001</strain>
    </source>
</reference>
<evidence type="ECO:0000256" key="6">
    <source>
        <dbReference type="ARBA" id="ARBA00022989"/>
    </source>
</evidence>
<dbReference type="STRING" id="474950.SAMN05421771_2675"/>
<evidence type="ECO:0000256" key="1">
    <source>
        <dbReference type="ARBA" id="ARBA00004429"/>
    </source>
</evidence>
<dbReference type="FunFam" id="1.20.1640.10:FF:000001">
    <property type="entry name" value="Efflux pump membrane transporter"/>
    <property type="match status" value="1"/>
</dbReference>
<dbReference type="GO" id="GO:0005886">
    <property type="term" value="C:plasma membrane"/>
    <property type="evidence" value="ECO:0007669"/>
    <property type="project" value="UniProtKB-SubCell"/>
</dbReference>
<dbReference type="Proteomes" id="UP000199024">
    <property type="component" value="Unassembled WGS sequence"/>
</dbReference>
<evidence type="ECO:0000256" key="5">
    <source>
        <dbReference type="ARBA" id="ARBA00022692"/>
    </source>
</evidence>
<dbReference type="InterPro" id="IPR027463">
    <property type="entry name" value="AcrB_DN_DC_subdom"/>
</dbReference>
<dbReference type="EMBL" id="FOZL01000001">
    <property type="protein sequence ID" value="SFS15258.1"/>
    <property type="molecule type" value="Genomic_DNA"/>
</dbReference>
<dbReference type="SUPFAM" id="SSF82693">
    <property type="entry name" value="Multidrug efflux transporter AcrB pore domain, PN1, PN2, PC1 and PC2 subdomains"/>
    <property type="match status" value="3"/>
</dbReference>
<dbReference type="Gene3D" id="3.30.70.1430">
    <property type="entry name" value="Multidrug efflux transporter AcrB pore domain"/>
    <property type="match status" value="2"/>
</dbReference>
<feature type="transmembrane region" description="Helical" evidence="9">
    <location>
        <begin position="360"/>
        <end position="381"/>
    </location>
</feature>
<evidence type="ECO:0000256" key="4">
    <source>
        <dbReference type="ARBA" id="ARBA00022519"/>
    </source>
</evidence>
<dbReference type="Gene3D" id="3.30.70.1440">
    <property type="entry name" value="Multidrug efflux transporter AcrB pore domain"/>
    <property type="match status" value="2"/>
</dbReference>
<keyword evidence="6 9" id="KW-1133">Transmembrane helix</keyword>
<dbReference type="Gene3D" id="1.20.1640.10">
    <property type="entry name" value="Multidrug efflux transporter AcrB transmembrane domain"/>
    <property type="match status" value="3"/>
</dbReference>
<evidence type="ECO:0000256" key="9">
    <source>
        <dbReference type="SAM" id="Phobius"/>
    </source>
</evidence>